<dbReference type="Gene3D" id="3.40.50.1460">
    <property type="match status" value="1"/>
</dbReference>
<sequence>MKQTIFQRSFLPFTCCLFLFIANGSDMQAQKRVSVNPIVSPSIKNVGWRDYNTTIETPFYLEDSGVNKLTANLREKELISVLPSSYCVISKFQKRSNSSMMTFNLEAKLQKGNSLMFDAATNVYVIIEEKKNCALPSGRLSLAQGRVVKGRISIPFTGSLSGRSQATLCVEIGSDIHKFELTGKTDSKVQELAVLPYNPVWTEKPKQEIPQDDKKQEKIVAVAVKKAEDVTKDIKTELKEDLSKTIADLRAKDELSENTQVDVNAEVMPEVKKDGTVEYNMKVRYDVQVVSDFVKKLNISHTTEDWPAGKYRLKDSQAALQTAGIIKSTVESKLEEYITPGTEVTVKIIGGTDGTKFKNSVPYDGAFGNINEAECFVNGAFAYVTVTPETGISSNEQLAYLRTLDIKKFMENHIGQFRVANTHYEHFAEIAENVGAQYRRVAVEITVHNAFNKKYPEIAAYKENVYERNSEVDKNIPVTSVSSNAVAVIIGNTEYQVATGKQGTTKVGPVKYAVNDASTMRDYLTRTLGVNQKNIIFKTNADKKDFDDIFGTDDKEGEIAELVKRTGAKEVYFFYSGHGYPFMGEPYLLGIRSNPKNCKEQATSLQSIYRTLGALPVEKVNVITDACFSGQEISMEASATEFARRPKPDKLAKFVILSAASEEQYANWYKDKKHGLFSYVLFKAMQDKERSDLNGDGVLTFDELYKYLADNQEYGVPYLAKELEGEQVRQNPVIQVSVRAKDAFVKY</sequence>
<reference evidence="3 4" key="1">
    <citation type="journal article" date="2019" name="Nat. Med.">
        <title>A library of human gut bacterial isolates paired with longitudinal multiomics data enables mechanistic microbiome research.</title>
        <authorList>
            <person name="Poyet M."/>
            <person name="Groussin M."/>
            <person name="Gibbons S.M."/>
            <person name="Avila-Pacheco J."/>
            <person name="Jiang X."/>
            <person name="Kearney S.M."/>
            <person name="Perrotta A.R."/>
            <person name="Berdy B."/>
            <person name="Zhao S."/>
            <person name="Lieberman T.D."/>
            <person name="Swanson P.K."/>
            <person name="Smith M."/>
            <person name="Roesemann S."/>
            <person name="Alexander J.E."/>
            <person name="Rich S.A."/>
            <person name="Livny J."/>
            <person name="Vlamakis H."/>
            <person name="Clish C."/>
            <person name="Bullock K."/>
            <person name="Deik A."/>
            <person name="Scott J."/>
            <person name="Pierce K.A."/>
            <person name="Xavier R.J."/>
            <person name="Alm E.J."/>
        </authorList>
    </citation>
    <scope>NUCLEOTIDE SEQUENCE [LARGE SCALE GENOMIC DNA]</scope>
    <source>
        <strain evidence="3 4">BIOML-A10</strain>
    </source>
</reference>
<comment type="caution">
    <text evidence="3">The sequence shown here is derived from an EMBL/GenBank/DDBJ whole genome shotgun (WGS) entry which is preliminary data.</text>
</comment>
<keyword evidence="1" id="KW-0732">Signal</keyword>
<dbReference type="EMBL" id="VWMK01000001">
    <property type="protein sequence ID" value="KAA3770714.1"/>
    <property type="molecule type" value="Genomic_DNA"/>
</dbReference>
<dbReference type="Pfam" id="PF00656">
    <property type="entry name" value="Peptidase_C14"/>
    <property type="match status" value="1"/>
</dbReference>
<dbReference type="RefSeq" id="WP_005925761.1">
    <property type="nucleotide sequence ID" value="NZ_CABKSE010000001.1"/>
</dbReference>
<accession>A0A7J4XPH2</accession>
<evidence type="ECO:0000259" key="2">
    <source>
        <dbReference type="Pfam" id="PF00656"/>
    </source>
</evidence>
<name>A0A7J4XPH2_9BACE</name>
<dbReference type="SUPFAM" id="SSF52129">
    <property type="entry name" value="Caspase-like"/>
    <property type="match status" value="1"/>
</dbReference>
<proteinExistence type="predicted"/>
<dbReference type="Proteomes" id="UP000422221">
    <property type="component" value="Unassembled WGS sequence"/>
</dbReference>
<dbReference type="InterPro" id="IPR011600">
    <property type="entry name" value="Pept_C14_caspase"/>
</dbReference>
<evidence type="ECO:0000313" key="3">
    <source>
        <dbReference type="EMBL" id="KAA3770714.1"/>
    </source>
</evidence>
<protein>
    <recommendedName>
        <fullName evidence="2">Peptidase C14 caspase domain-containing protein</fullName>
    </recommendedName>
</protein>
<evidence type="ECO:0000256" key="1">
    <source>
        <dbReference type="SAM" id="SignalP"/>
    </source>
</evidence>
<dbReference type="GeneID" id="93115836"/>
<gene>
    <name evidence="3" type="ORF">F3F73_01845</name>
</gene>
<dbReference type="AlphaFoldDB" id="A0A7J4XPH2"/>
<feature type="chain" id="PRO_5029710145" description="Peptidase C14 caspase domain-containing protein" evidence="1">
    <location>
        <begin position="25"/>
        <end position="747"/>
    </location>
</feature>
<evidence type="ECO:0000313" key="4">
    <source>
        <dbReference type="Proteomes" id="UP000422221"/>
    </source>
</evidence>
<dbReference type="InterPro" id="IPR029030">
    <property type="entry name" value="Caspase-like_dom_sf"/>
</dbReference>
<dbReference type="InterPro" id="IPR018247">
    <property type="entry name" value="EF_Hand_1_Ca_BS"/>
</dbReference>
<dbReference type="GO" id="GO:0006508">
    <property type="term" value="P:proteolysis"/>
    <property type="evidence" value="ECO:0007669"/>
    <property type="project" value="InterPro"/>
</dbReference>
<dbReference type="PROSITE" id="PS00018">
    <property type="entry name" value="EF_HAND_1"/>
    <property type="match status" value="1"/>
</dbReference>
<dbReference type="GO" id="GO:0004197">
    <property type="term" value="F:cysteine-type endopeptidase activity"/>
    <property type="evidence" value="ECO:0007669"/>
    <property type="project" value="InterPro"/>
</dbReference>
<organism evidence="3 4">
    <name type="scientific">Bacteroides salyersiae</name>
    <dbReference type="NCBI Taxonomy" id="291644"/>
    <lineage>
        <taxon>Bacteria</taxon>
        <taxon>Pseudomonadati</taxon>
        <taxon>Bacteroidota</taxon>
        <taxon>Bacteroidia</taxon>
        <taxon>Bacteroidales</taxon>
        <taxon>Bacteroidaceae</taxon>
        <taxon>Bacteroides</taxon>
    </lineage>
</organism>
<feature type="domain" description="Peptidase C14 caspase" evidence="2">
    <location>
        <begin position="486"/>
        <end position="696"/>
    </location>
</feature>
<feature type="signal peptide" evidence="1">
    <location>
        <begin position="1"/>
        <end position="24"/>
    </location>
</feature>